<gene>
    <name evidence="2" type="ORF">AB5J50_50745</name>
</gene>
<dbReference type="AlphaFoldDB" id="A0AB39SPE3"/>
<dbReference type="RefSeq" id="WP_369265248.1">
    <property type="nucleotide sequence ID" value="NZ_CP163440.1"/>
</dbReference>
<dbReference type="InterPro" id="IPR003776">
    <property type="entry name" value="YcaO-like_dom"/>
</dbReference>
<dbReference type="NCBIfam" id="TIGR00702">
    <property type="entry name" value="YcaO-type kinase domain"/>
    <property type="match status" value="1"/>
</dbReference>
<dbReference type="Gene3D" id="3.30.160.660">
    <property type="match status" value="1"/>
</dbReference>
<dbReference type="PANTHER" id="PTHR37809">
    <property type="entry name" value="RIBOSOMAL PROTEIN S12 METHYLTHIOTRANSFERASE ACCESSORY FACTOR YCAO"/>
    <property type="match status" value="1"/>
</dbReference>
<name>A0AB39SPE3_9ACTN</name>
<reference evidence="2" key="1">
    <citation type="submission" date="2024-07" db="EMBL/GenBank/DDBJ databases">
        <authorList>
            <person name="Yu S.T."/>
        </authorList>
    </citation>
    <scope>NUCLEOTIDE SEQUENCE</scope>
    <source>
        <strain evidence="2">R35</strain>
    </source>
</reference>
<evidence type="ECO:0000313" key="2">
    <source>
        <dbReference type="EMBL" id="XDQ68437.1"/>
    </source>
</evidence>
<sequence>MPTDTIRLNGTVRARTPDDTWGVLAPRLPRYGITRVADLTGLDHLGLPVWTAIRPGAHTLAASQGKGATDRLAAISATMEAIELWHAEQPLPVDQYGTAQDLNPPYPLLSLPLRVAHPGLAYLPLEWTAGTGLTTGRPMLVPTSLISRAPRTMWTPHVLRTTSTGLACGNTPEEALLHAMYEVIERDVLHTDETADGALRHLVDQVTVDDPYARALIDRLQDRHVLLELAVVEGRYGIPVCLAYLWSEDYPAWFAGSGCHTDAAIALTRAITEAAQSRLTCIAGTRDDLASRDEVFDTSLPTPQTAAAMTPWKPANGAAAAESTFAKQVEDVATRIEAVTGHEPIAVTLSGPDEPLAAVKVVAPGARSRTRRAIAR</sequence>
<proteinExistence type="predicted"/>
<protein>
    <submittedName>
        <fullName evidence="2">YcaO-like family protein</fullName>
    </submittedName>
</protein>
<dbReference type="Pfam" id="PF02624">
    <property type="entry name" value="YcaO"/>
    <property type="match status" value="1"/>
</dbReference>
<feature type="domain" description="YcaO" evidence="1">
    <location>
        <begin position="65"/>
        <end position="376"/>
    </location>
</feature>
<dbReference type="PROSITE" id="PS51664">
    <property type="entry name" value="YCAO"/>
    <property type="match status" value="1"/>
</dbReference>
<dbReference type="PANTHER" id="PTHR37809:SF1">
    <property type="entry name" value="RIBOSOMAL PROTEIN S12 METHYLTHIOTRANSFERASE ACCESSORY FACTOR YCAO"/>
    <property type="match status" value="1"/>
</dbReference>
<accession>A0AB39SPE3</accession>
<organism evidence="2">
    <name type="scientific">Streptomyces sp. R35</name>
    <dbReference type="NCBI Taxonomy" id="3238630"/>
    <lineage>
        <taxon>Bacteria</taxon>
        <taxon>Bacillati</taxon>
        <taxon>Actinomycetota</taxon>
        <taxon>Actinomycetes</taxon>
        <taxon>Kitasatosporales</taxon>
        <taxon>Streptomycetaceae</taxon>
        <taxon>Streptomyces</taxon>
    </lineage>
</organism>
<evidence type="ECO:0000259" key="1">
    <source>
        <dbReference type="PROSITE" id="PS51664"/>
    </source>
</evidence>
<dbReference type="EMBL" id="CP163440">
    <property type="protein sequence ID" value="XDQ68437.1"/>
    <property type="molecule type" value="Genomic_DNA"/>
</dbReference>